<keyword evidence="2" id="KW-1185">Reference proteome</keyword>
<reference evidence="1 2" key="2">
    <citation type="journal article" date="2023" name="Mol. Biol. Evol.">
        <title>Genomics of Secondarily Temperate Adaptation in the Only Non-Antarctic Icefish.</title>
        <authorList>
            <person name="Rivera-Colon A.G."/>
            <person name="Rayamajhi N."/>
            <person name="Minhas B.F."/>
            <person name="Madrigal G."/>
            <person name="Bilyk K.T."/>
            <person name="Yoon V."/>
            <person name="Hune M."/>
            <person name="Gregory S."/>
            <person name="Cheng C.H.C."/>
            <person name="Catchen J.M."/>
        </authorList>
    </citation>
    <scope>NUCLEOTIDE SEQUENCE [LARGE SCALE GENOMIC DNA]</scope>
    <source>
        <strain evidence="1">JMC-PN-2008</strain>
    </source>
</reference>
<dbReference type="EMBL" id="JAUZQC010000004">
    <property type="protein sequence ID" value="KAK5873072.1"/>
    <property type="molecule type" value="Genomic_DNA"/>
</dbReference>
<accession>A0AAN8AXX0</accession>
<evidence type="ECO:0000313" key="1">
    <source>
        <dbReference type="EMBL" id="KAK5873072.1"/>
    </source>
</evidence>
<organism evidence="1 2">
    <name type="scientific">Eleginops maclovinus</name>
    <name type="common">Patagonian blennie</name>
    <name type="synonym">Eleginus maclovinus</name>
    <dbReference type="NCBI Taxonomy" id="56733"/>
    <lineage>
        <taxon>Eukaryota</taxon>
        <taxon>Metazoa</taxon>
        <taxon>Chordata</taxon>
        <taxon>Craniata</taxon>
        <taxon>Vertebrata</taxon>
        <taxon>Euteleostomi</taxon>
        <taxon>Actinopterygii</taxon>
        <taxon>Neopterygii</taxon>
        <taxon>Teleostei</taxon>
        <taxon>Neoteleostei</taxon>
        <taxon>Acanthomorphata</taxon>
        <taxon>Eupercaria</taxon>
        <taxon>Perciformes</taxon>
        <taxon>Notothenioidei</taxon>
        <taxon>Eleginopidae</taxon>
        <taxon>Eleginops</taxon>
    </lineage>
</organism>
<proteinExistence type="predicted"/>
<sequence length="81" mass="8689">MWHLTAMPDERRTPPQASALPCLLRCGLGVPALKVDTSACATEAPCVFPFPPLANSRLSSAANFRHTFSCEQGGPARVVCY</sequence>
<evidence type="ECO:0000313" key="2">
    <source>
        <dbReference type="Proteomes" id="UP001346869"/>
    </source>
</evidence>
<comment type="caution">
    <text evidence="1">The sequence shown here is derived from an EMBL/GenBank/DDBJ whole genome shotgun (WGS) entry which is preliminary data.</text>
</comment>
<gene>
    <name evidence="1" type="ORF">PBY51_013716</name>
</gene>
<protein>
    <submittedName>
        <fullName evidence="1">Uncharacterized protein</fullName>
    </submittedName>
</protein>
<dbReference type="Proteomes" id="UP001346869">
    <property type="component" value="Unassembled WGS sequence"/>
</dbReference>
<name>A0AAN8AXX0_ELEMC</name>
<reference evidence="1 2" key="1">
    <citation type="journal article" date="2023" name="Genes (Basel)">
        <title>Chromosome-Level Genome Assembly and Circadian Gene Repertoire of the Patagonia Blennie Eleginops maclovinus-The Closest Ancestral Proxy of Antarctic Cryonotothenioids.</title>
        <authorList>
            <person name="Cheng C.C."/>
            <person name="Rivera-Colon A.G."/>
            <person name="Minhas B.F."/>
            <person name="Wilson L."/>
            <person name="Rayamajhi N."/>
            <person name="Vargas-Chacoff L."/>
            <person name="Catchen J.M."/>
        </authorList>
    </citation>
    <scope>NUCLEOTIDE SEQUENCE [LARGE SCALE GENOMIC DNA]</scope>
    <source>
        <strain evidence="1">JMC-PN-2008</strain>
    </source>
</reference>
<dbReference type="AlphaFoldDB" id="A0AAN8AXX0"/>